<name>A0A1H8G3N3_STIAU</name>
<dbReference type="Pfam" id="PF03050">
    <property type="entry name" value="DDE_Tnp_IS66"/>
    <property type="match status" value="1"/>
</dbReference>
<sequence>MHRRPKSPTGRKPGGQKGHKGHSRALVSPERVHERKELKPTECRKCHSALEGEDSRPRRHQVVEVPPLAAHITEYRLHRLKCAQCGVRTRAQLPAGVPSGCFGPNLSALLVFLTGRMRLSKREAREFLVEALAVSVSVGSISAVEARASAALGGVYQQAESFVRTQPWVHMDETGWRQARLRAWLWVRATRKVSVFRVAPTRSKSEAQEQLGPAFAGVAITDRFAGYSWMDSRQRQLCWAHLLRDFEALSQDEGLAGLVGRGLKAQAWALFASWQRYQRGHLNAWNYGRKLSPVKKRVLGLLRLGAALAPSRPSRQCAALLKLWPALWRFTRLEGVEP</sequence>
<feature type="compositionally biased region" description="Basic and acidic residues" evidence="1">
    <location>
        <begin position="30"/>
        <end position="40"/>
    </location>
</feature>
<evidence type="ECO:0000313" key="3">
    <source>
        <dbReference type="EMBL" id="SEN38499.1"/>
    </source>
</evidence>
<keyword evidence="4" id="KW-1185">Reference proteome</keyword>
<dbReference type="InterPro" id="IPR004291">
    <property type="entry name" value="Transposase_IS66_central"/>
</dbReference>
<dbReference type="PANTHER" id="PTHR33678">
    <property type="entry name" value="BLL1576 PROTEIN"/>
    <property type="match status" value="1"/>
</dbReference>
<evidence type="ECO:0000259" key="2">
    <source>
        <dbReference type="Pfam" id="PF03050"/>
    </source>
</evidence>
<dbReference type="Proteomes" id="UP000182719">
    <property type="component" value="Unassembled WGS sequence"/>
</dbReference>
<dbReference type="EMBL" id="FOAP01000052">
    <property type="protein sequence ID" value="SEN38499.1"/>
    <property type="molecule type" value="Genomic_DNA"/>
</dbReference>
<protein>
    <submittedName>
        <fullName evidence="3">Transposase</fullName>
    </submittedName>
</protein>
<reference evidence="4" key="1">
    <citation type="submission" date="2016-10" db="EMBL/GenBank/DDBJ databases">
        <authorList>
            <person name="Varghese N."/>
            <person name="Submissions S."/>
        </authorList>
    </citation>
    <scope>NUCLEOTIDE SEQUENCE [LARGE SCALE GENOMIC DNA]</scope>
    <source>
        <strain evidence="4">DSM 17044</strain>
    </source>
</reference>
<evidence type="ECO:0000256" key="1">
    <source>
        <dbReference type="SAM" id="MobiDB-lite"/>
    </source>
</evidence>
<proteinExistence type="predicted"/>
<accession>A0A1H8G3N3</accession>
<feature type="non-terminal residue" evidence="3">
    <location>
        <position position="338"/>
    </location>
</feature>
<dbReference type="NCBIfam" id="NF033517">
    <property type="entry name" value="transpos_IS66"/>
    <property type="match status" value="1"/>
</dbReference>
<gene>
    <name evidence="3" type="ORF">SAMN05444354_1522</name>
</gene>
<feature type="region of interest" description="Disordered" evidence="1">
    <location>
        <begin position="1"/>
        <end position="40"/>
    </location>
</feature>
<organism evidence="3 4">
    <name type="scientific">Stigmatella aurantiaca</name>
    <dbReference type="NCBI Taxonomy" id="41"/>
    <lineage>
        <taxon>Bacteria</taxon>
        <taxon>Pseudomonadati</taxon>
        <taxon>Myxococcota</taxon>
        <taxon>Myxococcia</taxon>
        <taxon>Myxococcales</taxon>
        <taxon>Cystobacterineae</taxon>
        <taxon>Archangiaceae</taxon>
        <taxon>Stigmatella</taxon>
    </lineage>
</organism>
<feature type="domain" description="Transposase IS66 central" evidence="2">
    <location>
        <begin position="102"/>
        <end position="277"/>
    </location>
</feature>
<dbReference type="InterPro" id="IPR052344">
    <property type="entry name" value="Transposase-related"/>
</dbReference>
<dbReference type="AlphaFoldDB" id="A0A1H8G3N3"/>
<evidence type="ECO:0000313" key="4">
    <source>
        <dbReference type="Proteomes" id="UP000182719"/>
    </source>
</evidence>